<dbReference type="PANTHER" id="PTHR21496:SF23">
    <property type="entry name" value="3-PHENYLPROPIONATE_CINNAMIC ACID DIOXYGENASE FERREDOXIN SUBUNIT"/>
    <property type="match status" value="1"/>
</dbReference>
<keyword evidence="4" id="KW-0411">Iron-sulfur</keyword>
<accession>A0A060HIY2</accession>
<reference evidence="6 7" key="1">
    <citation type="journal article" date="2014" name="Int. J. Syst. Evol. Microbiol.">
        <title>Nitrososphaera viennensis gen. nov., sp. nov., an aerobic and mesophilic, ammonia-oxidizing archaeon from soil and a member of the archaeal phylum Thaumarchaeota.</title>
        <authorList>
            <person name="Stieglmeier M."/>
            <person name="Klingl A."/>
            <person name="Alves R.J."/>
            <person name="Rittmann S.K."/>
            <person name="Melcher M."/>
            <person name="Leisch N."/>
            <person name="Schleper C."/>
        </authorList>
    </citation>
    <scope>NUCLEOTIDE SEQUENCE [LARGE SCALE GENOMIC DNA]</scope>
    <source>
        <strain evidence="6">EN76</strain>
    </source>
</reference>
<dbReference type="PROSITE" id="PS51296">
    <property type="entry name" value="RIESKE"/>
    <property type="match status" value="1"/>
</dbReference>
<evidence type="ECO:0000256" key="4">
    <source>
        <dbReference type="ARBA" id="ARBA00023014"/>
    </source>
</evidence>
<evidence type="ECO:0000313" key="7">
    <source>
        <dbReference type="Proteomes" id="UP000027093"/>
    </source>
</evidence>
<dbReference type="KEGG" id="nvn:NVIE_012450"/>
<dbReference type="EMBL" id="CP007536">
    <property type="protein sequence ID" value="AIC15478.1"/>
    <property type="molecule type" value="Genomic_DNA"/>
</dbReference>
<organism evidence="6 7">
    <name type="scientific">Nitrososphaera viennensis EN76</name>
    <dbReference type="NCBI Taxonomy" id="926571"/>
    <lineage>
        <taxon>Archaea</taxon>
        <taxon>Nitrososphaerota</taxon>
        <taxon>Nitrososphaeria</taxon>
        <taxon>Nitrososphaerales</taxon>
        <taxon>Nitrososphaeraceae</taxon>
        <taxon>Nitrososphaera</taxon>
    </lineage>
</organism>
<dbReference type="AlphaFoldDB" id="A0A060HIY2"/>
<name>A0A060HIY2_9ARCH</name>
<evidence type="ECO:0000256" key="2">
    <source>
        <dbReference type="ARBA" id="ARBA00022723"/>
    </source>
</evidence>
<dbReference type="InterPro" id="IPR036922">
    <property type="entry name" value="Rieske_2Fe-2S_sf"/>
</dbReference>
<dbReference type="SUPFAM" id="SSF50022">
    <property type="entry name" value="ISP domain"/>
    <property type="match status" value="1"/>
</dbReference>
<protein>
    <submittedName>
        <fullName evidence="6">Rieske 2Fe-2S iron-sulfur domain-containing protein</fullName>
    </submittedName>
</protein>
<evidence type="ECO:0000256" key="1">
    <source>
        <dbReference type="ARBA" id="ARBA00022714"/>
    </source>
</evidence>
<evidence type="ECO:0000259" key="5">
    <source>
        <dbReference type="PROSITE" id="PS51296"/>
    </source>
</evidence>
<evidence type="ECO:0000256" key="3">
    <source>
        <dbReference type="ARBA" id="ARBA00023004"/>
    </source>
</evidence>
<gene>
    <name evidence="6" type="ORF">NVIE_012450</name>
</gene>
<keyword evidence="2" id="KW-0479">Metal-binding</keyword>
<dbReference type="GO" id="GO:0046872">
    <property type="term" value="F:metal ion binding"/>
    <property type="evidence" value="ECO:0007669"/>
    <property type="project" value="UniProtKB-KW"/>
</dbReference>
<dbReference type="InterPro" id="IPR017941">
    <property type="entry name" value="Rieske_2Fe-2S"/>
</dbReference>
<keyword evidence="7" id="KW-1185">Reference proteome</keyword>
<sequence length="107" mass="11805">MEEEEWVRVCDAGSLSSGELVEFDHRSKKLMVAKMGNDVYATDRICTHAYADLTGGFVNEGEKTVTCPLHLSAFKLTDGAPQNPPATAPLKTYKVKIQDNAIYIKID</sequence>
<dbReference type="PANTHER" id="PTHR21496">
    <property type="entry name" value="FERREDOXIN-RELATED"/>
    <property type="match status" value="1"/>
</dbReference>
<keyword evidence="3" id="KW-0408">Iron</keyword>
<dbReference type="Proteomes" id="UP000027093">
    <property type="component" value="Chromosome"/>
</dbReference>
<dbReference type="Pfam" id="PF00355">
    <property type="entry name" value="Rieske"/>
    <property type="match status" value="1"/>
</dbReference>
<dbReference type="CDD" id="cd03528">
    <property type="entry name" value="Rieske_RO_ferredoxin"/>
    <property type="match status" value="1"/>
</dbReference>
<dbReference type="RefSeq" id="WP_075054478.1">
    <property type="nucleotide sequence ID" value="NZ_CP007536.1"/>
</dbReference>
<proteinExistence type="predicted"/>
<dbReference type="OrthoDB" id="6837at2157"/>
<feature type="domain" description="Rieske" evidence="5">
    <location>
        <begin position="7"/>
        <end position="104"/>
    </location>
</feature>
<dbReference type="STRING" id="926571.NVIE_012450"/>
<dbReference type="Gene3D" id="2.102.10.10">
    <property type="entry name" value="Rieske [2Fe-2S] iron-sulphur domain"/>
    <property type="match status" value="1"/>
</dbReference>
<dbReference type="HOGENOM" id="CLU_055690_5_2_2"/>
<evidence type="ECO:0000313" key="6">
    <source>
        <dbReference type="EMBL" id="AIC15478.1"/>
    </source>
</evidence>
<keyword evidence="1" id="KW-0001">2Fe-2S</keyword>
<dbReference type="GO" id="GO:0051537">
    <property type="term" value="F:2 iron, 2 sulfur cluster binding"/>
    <property type="evidence" value="ECO:0007669"/>
    <property type="project" value="UniProtKB-KW"/>
</dbReference>
<dbReference type="GeneID" id="74946505"/>